<organism evidence="6 7">
    <name type="scientific">Faecalicatena faecalis</name>
    <dbReference type="NCBI Taxonomy" id="2726362"/>
    <lineage>
        <taxon>Bacteria</taxon>
        <taxon>Bacillati</taxon>
        <taxon>Bacillota</taxon>
        <taxon>Clostridia</taxon>
        <taxon>Lachnospirales</taxon>
        <taxon>Lachnospiraceae</taxon>
        <taxon>Faecalicatena</taxon>
    </lineage>
</organism>
<protein>
    <recommendedName>
        <fullName evidence="3">Adenine deaminase</fullName>
        <shortName evidence="3">Adenase</shortName>
        <shortName evidence="3">Adenine aminase</shortName>
        <ecNumber evidence="3">3.5.4.2</ecNumber>
    </recommendedName>
</protein>
<comment type="caution">
    <text evidence="6">The sequence shown here is derived from an EMBL/GenBank/DDBJ whole genome shotgun (WGS) entry which is preliminary data.</text>
</comment>
<dbReference type="InterPro" id="IPR006679">
    <property type="entry name" value="Adenine_deam"/>
</dbReference>
<name>A0ABS6DB60_9FIRM</name>
<dbReference type="InterPro" id="IPR026912">
    <property type="entry name" value="Adenine_deam_C"/>
</dbReference>
<dbReference type="Proteomes" id="UP000723714">
    <property type="component" value="Unassembled WGS sequence"/>
</dbReference>
<dbReference type="Pfam" id="PF01979">
    <property type="entry name" value="Amidohydro_1"/>
    <property type="match status" value="1"/>
</dbReference>
<accession>A0ABS6DB60</accession>
<dbReference type="PANTHER" id="PTHR11113">
    <property type="entry name" value="N-ACETYLGLUCOSAMINE-6-PHOSPHATE DEACETYLASE"/>
    <property type="match status" value="1"/>
</dbReference>
<evidence type="ECO:0000259" key="4">
    <source>
        <dbReference type="Pfam" id="PF01979"/>
    </source>
</evidence>
<reference evidence="6 7" key="1">
    <citation type="submission" date="2021-06" db="EMBL/GenBank/DDBJ databases">
        <title>Faecalicatena sp. nov. isolated from porcine feces.</title>
        <authorList>
            <person name="Oh B.S."/>
            <person name="Lee J.H."/>
        </authorList>
    </citation>
    <scope>NUCLEOTIDE SEQUENCE [LARGE SCALE GENOMIC DNA]</scope>
    <source>
        <strain evidence="6 7">AGMB00832</strain>
    </source>
</reference>
<feature type="domain" description="Amidohydrolase-related" evidence="4">
    <location>
        <begin position="57"/>
        <end position="340"/>
    </location>
</feature>
<keyword evidence="7" id="KW-1185">Reference proteome</keyword>
<dbReference type="EMBL" id="JABACJ020000035">
    <property type="protein sequence ID" value="MBU3878455.1"/>
    <property type="molecule type" value="Genomic_DNA"/>
</dbReference>
<dbReference type="InterPro" id="IPR006680">
    <property type="entry name" value="Amidohydro-rel"/>
</dbReference>
<evidence type="ECO:0000259" key="5">
    <source>
        <dbReference type="Pfam" id="PF13382"/>
    </source>
</evidence>
<evidence type="ECO:0000313" key="6">
    <source>
        <dbReference type="EMBL" id="MBU3878455.1"/>
    </source>
</evidence>
<feature type="domain" description="Adenine deaminase C-terminal" evidence="5">
    <location>
        <begin position="407"/>
        <end position="578"/>
    </location>
</feature>
<dbReference type="PANTHER" id="PTHR11113:SF2">
    <property type="entry name" value="ADENINE DEAMINASE"/>
    <property type="match status" value="1"/>
</dbReference>
<comment type="similarity">
    <text evidence="3">Belongs to the metallo-dependent hydrolases superfamily. Adenine deaminase family.</text>
</comment>
<evidence type="ECO:0000256" key="3">
    <source>
        <dbReference type="HAMAP-Rule" id="MF_01518"/>
    </source>
</evidence>
<keyword evidence="2 3" id="KW-0464">Manganese</keyword>
<comment type="catalytic activity">
    <reaction evidence="3">
        <text>adenine + H2O + H(+) = hypoxanthine + NH4(+)</text>
        <dbReference type="Rhea" id="RHEA:23688"/>
        <dbReference type="ChEBI" id="CHEBI:15377"/>
        <dbReference type="ChEBI" id="CHEBI:15378"/>
        <dbReference type="ChEBI" id="CHEBI:16708"/>
        <dbReference type="ChEBI" id="CHEBI:17368"/>
        <dbReference type="ChEBI" id="CHEBI:28938"/>
        <dbReference type="EC" id="3.5.4.2"/>
    </reaction>
</comment>
<evidence type="ECO:0000256" key="1">
    <source>
        <dbReference type="ARBA" id="ARBA00022801"/>
    </source>
</evidence>
<dbReference type="Pfam" id="PF13382">
    <property type="entry name" value="Adenine_deam_C"/>
    <property type="match status" value="1"/>
</dbReference>
<sequence>MNAADLVVRDVSVYNTVFRRFYPADVYILEGRIYSIDLKKERKMKADQILDGSGKLMVPGLIDIHMHIESSMMTPNSMAERLAQCGVTTVVSEPHEMANVNGLDGILDMMEAGKESPIDIYYGIPSCVPSTSSELETTGGVIGFEAMKELLKNPLVACMGEVMNYRQIIRENQLEISKMLDYLSEERPDIVVEGHCPSLLDLDLDKFIYLGIDSDHTEHNMEELKQRFFNGMFIEIQEKMLREEVLAFIEEHHLYGYFGFVTDDVMADTLMEQGHLDAVVRKAIRLGMSPECAIYHATFTNAMRMKFTDRTMLTPGKLADFVLLDELETFRIAATFKRGRCVYQRQDSKSDVCISRNRTGGSEFPESYRHTVHLPKAAEDLFSVYVPTESSNKVLVEVMVVSDGSTKTGRKQVWLPVKNGEIQWEDSPYLLAVVFERYGKTQKSGRKGFGNIGYGFVTGDLIKHGAAATTYAHDHHNLLAAGSNKKSLQLAVNTVIENQGGIAVTDGEEVKASLKLEIGGILSDAPAEQIGADLRRVREALCRQGYQHYNPIMSFCTLSLLASPALKISDKGIIDVAAGKAIPLVCGKEKK</sequence>
<evidence type="ECO:0000313" key="7">
    <source>
        <dbReference type="Proteomes" id="UP000723714"/>
    </source>
</evidence>
<dbReference type="EC" id="3.5.4.2" evidence="3"/>
<comment type="cofactor">
    <cofactor evidence="3">
        <name>Mn(2+)</name>
        <dbReference type="ChEBI" id="CHEBI:29035"/>
    </cofactor>
</comment>
<gene>
    <name evidence="3" type="primary">ade</name>
    <name evidence="6" type="ORF">HGO97_021880</name>
</gene>
<evidence type="ECO:0000256" key="2">
    <source>
        <dbReference type="ARBA" id="ARBA00023211"/>
    </source>
</evidence>
<keyword evidence="1 3" id="KW-0378">Hydrolase</keyword>
<proteinExistence type="inferred from homology"/>
<dbReference type="HAMAP" id="MF_01518">
    <property type="entry name" value="Adenine_deamin"/>
    <property type="match status" value="1"/>
</dbReference>